<feature type="domain" description="TonB-dependent receptor plug" evidence="10">
    <location>
        <begin position="134"/>
        <end position="218"/>
    </location>
</feature>
<evidence type="ECO:0000256" key="3">
    <source>
        <dbReference type="ARBA" id="ARBA00022692"/>
    </source>
</evidence>
<proteinExistence type="predicted"/>
<dbReference type="Gene3D" id="2.60.40.1120">
    <property type="entry name" value="Carboxypeptidase-like, regulatory domain"/>
    <property type="match status" value="1"/>
</dbReference>
<gene>
    <name evidence="11" type="ORF">SDC9_20561</name>
</gene>
<keyword evidence="8" id="KW-0998">Cell outer membrane</keyword>
<comment type="caution">
    <text evidence="11">The sequence shown here is derived from an EMBL/GenBank/DDBJ whole genome shotgun (WGS) entry which is preliminary data.</text>
</comment>
<evidence type="ECO:0000256" key="2">
    <source>
        <dbReference type="ARBA" id="ARBA00022448"/>
    </source>
</evidence>
<dbReference type="InterPro" id="IPR036942">
    <property type="entry name" value="Beta-barrel_TonB_sf"/>
</dbReference>
<evidence type="ECO:0000313" key="11">
    <source>
        <dbReference type="EMBL" id="MPL74744.1"/>
    </source>
</evidence>
<dbReference type="PANTHER" id="PTHR30069:SF29">
    <property type="entry name" value="HEMOGLOBIN AND HEMOGLOBIN-HAPTOGLOBIN-BINDING PROTEIN 1-RELATED"/>
    <property type="match status" value="1"/>
</dbReference>
<keyword evidence="6" id="KW-0472">Membrane</keyword>
<comment type="subcellular location">
    <subcellularLocation>
        <location evidence="1">Cell outer membrane</location>
        <topology evidence="1">Multi-pass membrane protein</topology>
    </subcellularLocation>
</comment>
<dbReference type="InterPro" id="IPR000531">
    <property type="entry name" value="Beta-barrel_TonB"/>
</dbReference>
<dbReference type="SUPFAM" id="SSF49464">
    <property type="entry name" value="Carboxypeptidase regulatory domain-like"/>
    <property type="match status" value="1"/>
</dbReference>
<evidence type="ECO:0000256" key="6">
    <source>
        <dbReference type="ARBA" id="ARBA00023136"/>
    </source>
</evidence>
<dbReference type="Gene3D" id="2.170.130.10">
    <property type="entry name" value="TonB-dependent receptor, plug domain"/>
    <property type="match status" value="1"/>
</dbReference>
<protein>
    <submittedName>
        <fullName evidence="11">Uncharacterized protein</fullName>
    </submittedName>
</protein>
<accession>A0A644U722</accession>
<evidence type="ECO:0000256" key="5">
    <source>
        <dbReference type="ARBA" id="ARBA00023077"/>
    </source>
</evidence>
<keyword evidence="4" id="KW-0732">Signal</keyword>
<keyword evidence="2" id="KW-0813">Transport</keyword>
<dbReference type="InterPro" id="IPR008969">
    <property type="entry name" value="CarboxyPept-like_regulatory"/>
</dbReference>
<evidence type="ECO:0000256" key="4">
    <source>
        <dbReference type="ARBA" id="ARBA00022729"/>
    </source>
</evidence>
<feature type="domain" description="TonB-dependent receptor-like beta-barrel" evidence="9">
    <location>
        <begin position="535"/>
        <end position="1067"/>
    </location>
</feature>
<organism evidence="11">
    <name type="scientific">bioreactor metagenome</name>
    <dbReference type="NCBI Taxonomy" id="1076179"/>
    <lineage>
        <taxon>unclassified sequences</taxon>
        <taxon>metagenomes</taxon>
        <taxon>ecological metagenomes</taxon>
    </lineage>
</organism>
<dbReference type="Pfam" id="PF00593">
    <property type="entry name" value="TonB_dep_Rec_b-barrel"/>
    <property type="match status" value="1"/>
</dbReference>
<keyword evidence="5" id="KW-0798">TonB box</keyword>
<dbReference type="GO" id="GO:0044718">
    <property type="term" value="P:siderophore transmembrane transport"/>
    <property type="evidence" value="ECO:0007669"/>
    <property type="project" value="TreeGrafter"/>
</dbReference>
<name>A0A644U722_9ZZZZ</name>
<evidence type="ECO:0000256" key="1">
    <source>
        <dbReference type="ARBA" id="ARBA00004571"/>
    </source>
</evidence>
<dbReference type="EMBL" id="VSSQ01000082">
    <property type="protein sequence ID" value="MPL74744.1"/>
    <property type="molecule type" value="Genomic_DNA"/>
</dbReference>
<dbReference type="GO" id="GO:0009279">
    <property type="term" value="C:cell outer membrane"/>
    <property type="evidence" value="ECO:0007669"/>
    <property type="project" value="UniProtKB-SubCell"/>
</dbReference>
<dbReference type="PROSITE" id="PS52016">
    <property type="entry name" value="TONB_DEPENDENT_REC_3"/>
    <property type="match status" value="1"/>
</dbReference>
<dbReference type="Pfam" id="PF07715">
    <property type="entry name" value="Plug"/>
    <property type="match status" value="1"/>
</dbReference>
<keyword evidence="7" id="KW-0675">Receptor</keyword>
<evidence type="ECO:0000256" key="7">
    <source>
        <dbReference type="ARBA" id="ARBA00023170"/>
    </source>
</evidence>
<dbReference type="GO" id="GO:0015344">
    <property type="term" value="F:siderophore uptake transmembrane transporter activity"/>
    <property type="evidence" value="ECO:0007669"/>
    <property type="project" value="TreeGrafter"/>
</dbReference>
<sequence length="1235" mass="138047">MIRNLLLTIGLVLATTTLVFSQSGTLRGKVIDKTTKEPIPFVNIIVELGGTQAGGTTSDFDGNYTIKPITPGRYNLKATFVGFKPVMIQGLIVKSDQITFQNVEMESTMIEIQTFEVVDYKVPLIDKDKTSVGATVTSEEIAKMPNRSANAIATTVGGVFSADGERGSVRGQRSEGTVMYIDGIRVRGSSSLPESAIEQVSVILSGVPAQYGDATGGIINVTTKGPSREFGAGIELQTSQYLDAFGYNRAGLNMQGPLLWNKEKTSSLLGYFIAGEVVYNQDSRPTATGIYKVKDDVLRQLEATPLRLSGTGFGTYYNTNFIRKSDLEFVKATPNTENIDINASGKIDVKTGPNINLSLGGSINYSDGRNFNYAQSMFNYDKNIQVIDNTWRVFARFTQRFPADKESKSLIKNVFYTIQADYTKYDQIAQDPDHQDNLFNYGYLGKYETHKVRSYEYGFDTISQKTAFIHNGFQDIAVDFTAGTANPAISNYTRQYYELYPEDIYHNNLNNIISGGGLLNGMTAPAIYGLWGSPGASQAVVGNQAGYQRIDNEQYAINANASADIGNHALQFGFIYEQRVDRYYNYTPIGLWSLMRGLTNAHIEQLDVMNPKMVYLDGVFMDTIYYDRKYDALSQRYFDKSLRSRIGLPVDGTDWIDIDSYDVNALTINYYDANGKMHTASLSNSLSIDMFSPDELFNNGENLATYSGYTYDGKRIKMKDSPSFDDFFNKRDANGNYTREIAPFSPIYMAGYIQDKFAFDDLIFNIGVRVDRFDANQQVLTDPYTLYPALTVKEVSDLGQHPQNMGSDYVVYVDNLRNPTSIMGYRNGDTWYNADGLVVTDPSISLDAGNGVTPYLADRNNVTVSSKAFSDYEPQISVMPRISFSFPISDEALFFAHYDVLTQRPTYALRMNPLDYFFLPVLGSPTINNPNLKPEKTIDYELGFQQRLTNSSSLTLSAYYREIRDQIQAYRYTAAYPKTYYSYNNIDFSTVKGLTVTYDLRRTSNARVRASYTLQFANGTGSDPEFAKGLIQTGQPNLRTLFPLSFDRRHALNLMLDYRFAEGKEYNGPVIRRKKTDAAGAEVVKTTQLLKNTGVNFTIFGGSGTPYTKSSKIVQLGQSGIIDGSVNGSRLPWQFRIDGRVDKDINVSWGEGKRQSYLNVYLQVLNILDSKNIMNVYAATGNPDDDGYLAAAEYQAQINAQLSPDAYRELYSLRINSPGNYSSPRQIRLGLIFNF</sequence>
<evidence type="ECO:0000259" key="10">
    <source>
        <dbReference type="Pfam" id="PF07715"/>
    </source>
</evidence>
<dbReference type="Pfam" id="PF13620">
    <property type="entry name" value="CarboxypepD_reg"/>
    <property type="match status" value="1"/>
</dbReference>
<dbReference type="InterPro" id="IPR037066">
    <property type="entry name" value="Plug_dom_sf"/>
</dbReference>
<evidence type="ECO:0000256" key="8">
    <source>
        <dbReference type="ARBA" id="ARBA00023237"/>
    </source>
</evidence>
<reference evidence="11" key="1">
    <citation type="submission" date="2019-08" db="EMBL/GenBank/DDBJ databases">
        <authorList>
            <person name="Kucharzyk K."/>
            <person name="Murdoch R.W."/>
            <person name="Higgins S."/>
            <person name="Loffler F."/>
        </authorList>
    </citation>
    <scope>NUCLEOTIDE SEQUENCE</scope>
</reference>
<evidence type="ECO:0000259" key="9">
    <source>
        <dbReference type="Pfam" id="PF00593"/>
    </source>
</evidence>
<dbReference type="Gene3D" id="2.40.170.20">
    <property type="entry name" value="TonB-dependent receptor, beta-barrel domain"/>
    <property type="match status" value="1"/>
</dbReference>
<dbReference type="PANTHER" id="PTHR30069">
    <property type="entry name" value="TONB-DEPENDENT OUTER MEMBRANE RECEPTOR"/>
    <property type="match status" value="1"/>
</dbReference>
<keyword evidence="3" id="KW-0812">Transmembrane</keyword>
<dbReference type="InterPro" id="IPR012910">
    <property type="entry name" value="Plug_dom"/>
</dbReference>
<dbReference type="SUPFAM" id="SSF56935">
    <property type="entry name" value="Porins"/>
    <property type="match status" value="1"/>
</dbReference>
<dbReference type="InterPro" id="IPR039426">
    <property type="entry name" value="TonB-dep_rcpt-like"/>
</dbReference>
<dbReference type="AlphaFoldDB" id="A0A644U722"/>